<dbReference type="Proteomes" id="UP000785679">
    <property type="component" value="Unassembled WGS sequence"/>
</dbReference>
<organism evidence="4 5">
    <name type="scientific">Halteria grandinella</name>
    <dbReference type="NCBI Taxonomy" id="5974"/>
    <lineage>
        <taxon>Eukaryota</taxon>
        <taxon>Sar</taxon>
        <taxon>Alveolata</taxon>
        <taxon>Ciliophora</taxon>
        <taxon>Intramacronucleata</taxon>
        <taxon>Spirotrichea</taxon>
        <taxon>Stichotrichia</taxon>
        <taxon>Sporadotrichida</taxon>
        <taxon>Halteriidae</taxon>
        <taxon>Halteria</taxon>
    </lineage>
</organism>
<dbReference type="Gene3D" id="1.10.510.10">
    <property type="entry name" value="Transferase(Phosphotransferase) domain 1"/>
    <property type="match status" value="1"/>
</dbReference>
<dbReference type="InterPro" id="IPR000719">
    <property type="entry name" value="Prot_kinase_dom"/>
</dbReference>
<evidence type="ECO:0000313" key="5">
    <source>
        <dbReference type="Proteomes" id="UP000785679"/>
    </source>
</evidence>
<dbReference type="PANTHER" id="PTHR23084:SF263">
    <property type="entry name" value="MORN REPEAT-CONTAINING PROTEIN 1"/>
    <property type="match status" value="1"/>
</dbReference>
<dbReference type="SUPFAM" id="SSF82185">
    <property type="entry name" value="Histone H3 K4-specific methyltransferase SET7/9 N-terminal domain"/>
    <property type="match status" value="4"/>
</dbReference>
<dbReference type="GO" id="GO:0004672">
    <property type="term" value="F:protein kinase activity"/>
    <property type="evidence" value="ECO:0007669"/>
    <property type="project" value="InterPro"/>
</dbReference>
<dbReference type="OrthoDB" id="10248261at2759"/>
<reference evidence="4" key="1">
    <citation type="submission" date="2019-06" db="EMBL/GenBank/DDBJ databases">
        <authorList>
            <person name="Zheng W."/>
        </authorList>
    </citation>
    <scope>NUCLEOTIDE SEQUENCE</scope>
    <source>
        <strain evidence="4">QDHG01</strain>
    </source>
</reference>
<evidence type="ECO:0000256" key="2">
    <source>
        <dbReference type="SAM" id="MobiDB-lite"/>
    </source>
</evidence>
<dbReference type="Pfam" id="PF00069">
    <property type="entry name" value="Pkinase"/>
    <property type="match status" value="1"/>
</dbReference>
<dbReference type="Gene3D" id="2.20.110.10">
    <property type="entry name" value="Histone H3 K4-specific methyltransferase SET7/9 N-terminal domain"/>
    <property type="match status" value="7"/>
</dbReference>
<keyword evidence="5" id="KW-1185">Reference proteome</keyword>
<dbReference type="EMBL" id="RRYP01003053">
    <property type="protein sequence ID" value="TNV84187.1"/>
    <property type="molecule type" value="Genomic_DNA"/>
</dbReference>
<accession>A0A8J8NXZ8</accession>
<evidence type="ECO:0000259" key="3">
    <source>
        <dbReference type="PROSITE" id="PS50011"/>
    </source>
</evidence>
<dbReference type="PROSITE" id="PS50011">
    <property type="entry name" value="PROTEIN_KINASE_DOM"/>
    <property type="match status" value="1"/>
</dbReference>
<proteinExistence type="predicted"/>
<dbReference type="SMART" id="SM00698">
    <property type="entry name" value="MORN"/>
    <property type="match status" value="14"/>
</dbReference>
<dbReference type="Pfam" id="PF02493">
    <property type="entry name" value="MORN"/>
    <property type="match status" value="13"/>
</dbReference>
<evidence type="ECO:0000256" key="1">
    <source>
        <dbReference type="ARBA" id="ARBA00022737"/>
    </source>
</evidence>
<feature type="region of interest" description="Disordered" evidence="2">
    <location>
        <begin position="438"/>
        <end position="470"/>
    </location>
</feature>
<dbReference type="SUPFAM" id="SSF56112">
    <property type="entry name" value="Protein kinase-like (PK-like)"/>
    <property type="match status" value="1"/>
</dbReference>
<dbReference type="PANTHER" id="PTHR23084">
    <property type="entry name" value="PHOSPHATIDYLINOSITOL-4-PHOSPHATE 5-KINASE RELATED"/>
    <property type="match status" value="1"/>
</dbReference>
<sequence length="788" mass="90445">MNELTFLKSTAHPFIIGYIEDFPSPFLGKHCIILEYADGCDLRKKMASMGHQITEDLAITWLAHVCLGLAEMHTQRLVHRDIKPDNILIVGEVAKLGDFGTIKKMSYGDTVDTLRVGTYKYFSPERGDNIKYQEEADIWSLGIVLYEMCTGGKFPFQYDFAKGNLDDYLDKLPFLELRQIPEHLSTECKTLINQMLEKYPQSRLNASKVLQKSIILEKIRQIVEDQILGEEIALKIRDQILTLEIQLPQKSQFEEQIQLLPLSSTSKQSTATNSINSQKLALSLEQQLSLQSEESKQSLPTLEQNKFSQVTIDNFLNMIREKGHTKLIEVSLQHGLTLNLLNCNQTKEVRQLEFEGNEFFEKGGTYYGECVEGLRDGWGLLYCIHTQGPECLFECEWTHGVPVKGKRVLIEKDQWHYYQGQFDARMIRTGTGRWEHEDGRTYEGEWRDGKSNGQGNETYADGGTYQGEFKDDKRHGHGKIVYADGDIYEGEWKDGEFSGYGKYIWEDGRVYEGEFKNGKQNGQGKITWPDGETYEGEWKDGYYSGQGKQTKPDGQIYEGGWKEGNKHGQGKVAWPDGDTYEGEWKDNMMNGKGKYIWADGRIYEGEFKDNKREGQGKMIYPDGKVYEGQWKDGKMNGTGKYIWADGAIYEGEYKDNKREGQGKMIYPDGKVYEGQWKNENKNGIGRVSLADGRTYEGELKDDKYHGKGKFTWPDGRIYEGEWKDDKGHGTGRLTFKNGEYEEGQYEGNNPIGVHKYYSKEDKLIKLITFENGEVVKEEEVKKKLFGLF</sequence>
<evidence type="ECO:0000313" key="4">
    <source>
        <dbReference type="EMBL" id="TNV84187.1"/>
    </source>
</evidence>
<keyword evidence="1" id="KW-0677">Repeat</keyword>
<dbReference type="InterPro" id="IPR011009">
    <property type="entry name" value="Kinase-like_dom_sf"/>
</dbReference>
<protein>
    <recommendedName>
        <fullName evidence="3">Protein kinase domain-containing protein</fullName>
    </recommendedName>
</protein>
<dbReference type="InterPro" id="IPR003409">
    <property type="entry name" value="MORN"/>
</dbReference>
<dbReference type="SMART" id="SM00220">
    <property type="entry name" value="S_TKc"/>
    <property type="match status" value="1"/>
</dbReference>
<name>A0A8J8NXZ8_HALGN</name>
<dbReference type="GO" id="GO:0005524">
    <property type="term" value="F:ATP binding"/>
    <property type="evidence" value="ECO:0007669"/>
    <property type="project" value="InterPro"/>
</dbReference>
<gene>
    <name evidence="4" type="ORF">FGO68_gene4901</name>
</gene>
<dbReference type="PROSITE" id="PS00108">
    <property type="entry name" value="PROTEIN_KINASE_ST"/>
    <property type="match status" value="1"/>
</dbReference>
<comment type="caution">
    <text evidence="4">The sequence shown here is derived from an EMBL/GenBank/DDBJ whole genome shotgun (WGS) entry which is preliminary data.</text>
</comment>
<dbReference type="AlphaFoldDB" id="A0A8J8NXZ8"/>
<feature type="region of interest" description="Disordered" evidence="2">
    <location>
        <begin position="543"/>
        <end position="577"/>
    </location>
</feature>
<dbReference type="InterPro" id="IPR008271">
    <property type="entry name" value="Ser/Thr_kinase_AS"/>
</dbReference>
<feature type="compositionally biased region" description="Basic and acidic residues" evidence="2">
    <location>
        <begin position="438"/>
        <end position="450"/>
    </location>
</feature>
<feature type="domain" description="Protein kinase" evidence="3">
    <location>
        <begin position="1"/>
        <end position="216"/>
    </location>
</feature>